<dbReference type="Proteomes" id="UP000647172">
    <property type="component" value="Unassembled WGS sequence"/>
</dbReference>
<dbReference type="Gene3D" id="3.20.20.140">
    <property type="entry name" value="Metal-dependent hydrolases"/>
    <property type="match status" value="1"/>
</dbReference>
<dbReference type="Pfam" id="PF01244">
    <property type="entry name" value="Peptidase_M19"/>
    <property type="match status" value="1"/>
</dbReference>
<dbReference type="GO" id="GO:0006508">
    <property type="term" value="P:proteolysis"/>
    <property type="evidence" value="ECO:0007669"/>
    <property type="project" value="InterPro"/>
</dbReference>
<evidence type="ECO:0000313" key="2">
    <source>
        <dbReference type="Proteomes" id="UP000647172"/>
    </source>
</evidence>
<dbReference type="SUPFAM" id="SSF51556">
    <property type="entry name" value="Metallo-dependent hydrolases"/>
    <property type="match status" value="1"/>
</dbReference>
<protein>
    <recommendedName>
        <fullName evidence="3">Membrane dipeptidase (Peptidase family M19)</fullName>
    </recommendedName>
</protein>
<evidence type="ECO:0008006" key="3">
    <source>
        <dbReference type="Google" id="ProtNLM"/>
    </source>
</evidence>
<dbReference type="AlphaFoldDB" id="A0A919JDH4"/>
<sequence length="494" mass="52664">MNAGRGFADLHNHQFAQLAFGGRVLWGSAAAADSELGSCRPEHGPHGLFDLPGNLAQVLLGTGSVAALLGHRTDGAPDFPAWPGWHDLTHQAVPRSALKRAVDGGLRLMVMPAVNNALLGRLTRGHDYHDMAAVDRQLRAARQFEAMIDAEAGGPGRGWYRIAETPAQAREAIGQGRLAVVLGIEVDHFLGDTVGPRSTVRDLAAQLDRYHALGVRHLFPIHLQDCAYGGAAFATSLHWSRNSGPVSRANPPLSLPVWRMTTVARTADGYAYRGGHCNAGGLTPLGVTLIRLLMERGMMIDVDHASASARADVLRLTGAAGYPVVAGHAELRSLAARGDRSEFLLTDAEVTGIGRHGGIVAPKLRQPAVAAPDDVKGTAEAFLYAYRRVRELLPDAVIPFGTDLNGFAGMPRPRRAGVRLDYPFTAPVSGAQLGRGRLGGRDFDINTDGVAHVGMLPDLVALLIRHGLPEPEARPMLDSALGYVRAWERAVEAG</sequence>
<proteinExistence type="predicted"/>
<keyword evidence="2" id="KW-1185">Reference proteome</keyword>
<dbReference type="EMBL" id="BOMQ01000008">
    <property type="protein sequence ID" value="GIE47176.1"/>
    <property type="molecule type" value="Genomic_DNA"/>
</dbReference>
<accession>A0A919JDH4</accession>
<gene>
    <name evidence="1" type="ORF">Ani05nite_07100</name>
</gene>
<comment type="caution">
    <text evidence="1">The sequence shown here is derived from an EMBL/GenBank/DDBJ whole genome shotgun (WGS) entry which is preliminary data.</text>
</comment>
<reference evidence="1" key="1">
    <citation type="submission" date="2021-01" db="EMBL/GenBank/DDBJ databases">
        <title>Whole genome shotgun sequence of Actinoplanes nipponensis NBRC 14063.</title>
        <authorList>
            <person name="Komaki H."/>
            <person name="Tamura T."/>
        </authorList>
    </citation>
    <scope>NUCLEOTIDE SEQUENCE</scope>
    <source>
        <strain evidence="1">NBRC 14063</strain>
    </source>
</reference>
<evidence type="ECO:0000313" key="1">
    <source>
        <dbReference type="EMBL" id="GIE47176.1"/>
    </source>
</evidence>
<dbReference type="PROSITE" id="PS51365">
    <property type="entry name" value="RENAL_DIPEPTIDASE_2"/>
    <property type="match status" value="1"/>
</dbReference>
<dbReference type="InterPro" id="IPR008257">
    <property type="entry name" value="Pept_M19"/>
</dbReference>
<name>A0A919JDH4_9ACTN</name>
<dbReference type="RefSeq" id="WP_203764559.1">
    <property type="nucleotide sequence ID" value="NZ_BAAAYJ010000089.1"/>
</dbReference>
<organism evidence="1 2">
    <name type="scientific">Actinoplanes nipponensis</name>
    <dbReference type="NCBI Taxonomy" id="135950"/>
    <lineage>
        <taxon>Bacteria</taxon>
        <taxon>Bacillati</taxon>
        <taxon>Actinomycetota</taxon>
        <taxon>Actinomycetes</taxon>
        <taxon>Micromonosporales</taxon>
        <taxon>Micromonosporaceae</taxon>
        <taxon>Actinoplanes</taxon>
    </lineage>
</organism>
<dbReference type="GO" id="GO:0070573">
    <property type="term" value="F:metallodipeptidase activity"/>
    <property type="evidence" value="ECO:0007669"/>
    <property type="project" value="InterPro"/>
</dbReference>
<dbReference type="InterPro" id="IPR032466">
    <property type="entry name" value="Metal_Hydrolase"/>
</dbReference>